<feature type="binding site" evidence="5">
    <location>
        <begin position="111"/>
        <end position="114"/>
    </location>
    <ligand>
        <name>(6S)-5,6,7,8-tetrahydrofolate</name>
        <dbReference type="ChEBI" id="CHEBI:57453"/>
    </ligand>
</feature>
<comment type="catalytic activity">
    <reaction evidence="5">
        <text>L-methionyl-tRNA(fMet) + (6R)-10-formyltetrahydrofolate = N-formyl-L-methionyl-tRNA(fMet) + (6S)-5,6,7,8-tetrahydrofolate + H(+)</text>
        <dbReference type="Rhea" id="RHEA:24380"/>
        <dbReference type="Rhea" id="RHEA-COMP:9952"/>
        <dbReference type="Rhea" id="RHEA-COMP:9953"/>
        <dbReference type="ChEBI" id="CHEBI:15378"/>
        <dbReference type="ChEBI" id="CHEBI:57453"/>
        <dbReference type="ChEBI" id="CHEBI:78530"/>
        <dbReference type="ChEBI" id="CHEBI:78844"/>
        <dbReference type="ChEBI" id="CHEBI:195366"/>
        <dbReference type="EC" id="2.1.2.9"/>
    </reaction>
</comment>
<proteinExistence type="inferred from homology"/>
<evidence type="ECO:0000259" key="6">
    <source>
        <dbReference type="Pfam" id="PF00551"/>
    </source>
</evidence>
<dbReference type="InterPro" id="IPR002376">
    <property type="entry name" value="Formyl_transf_N"/>
</dbReference>
<protein>
    <recommendedName>
        <fullName evidence="2 5">Methionyl-tRNA formyltransferase</fullName>
        <ecNumber evidence="2 5">2.1.2.9</ecNumber>
    </recommendedName>
</protein>
<dbReference type="Proteomes" id="UP000736856">
    <property type="component" value="Unassembled WGS sequence"/>
</dbReference>
<dbReference type="InterPro" id="IPR036477">
    <property type="entry name" value="Formyl_transf_N_sf"/>
</dbReference>
<dbReference type="PANTHER" id="PTHR11138">
    <property type="entry name" value="METHIONYL-TRNA FORMYLTRANSFERASE"/>
    <property type="match status" value="1"/>
</dbReference>
<accession>A0A937DLG9</accession>
<comment type="similarity">
    <text evidence="1 5">Belongs to the Fmt family.</text>
</comment>
<dbReference type="Pfam" id="PF02911">
    <property type="entry name" value="Formyl_trans_C"/>
    <property type="match status" value="1"/>
</dbReference>
<comment type="caution">
    <text evidence="8">The sequence shown here is derived from an EMBL/GenBank/DDBJ whole genome shotgun (WGS) entry which is preliminary data.</text>
</comment>
<dbReference type="AlphaFoldDB" id="A0A937DLG9"/>
<sequence>MALQIIFMGTSDFAVSTLQALLASSHHVIAVYTQPPRPAGRRGLKIVPSAVYQAANELNLQILIPTEFTQVEYEQFLKFNADVVVVVSYGLIIPSRILGATKLGFYNGHASLLPRWRGAAPIQRAIMDGDNETGIAIMKMDENLDTGAIALVKKVLIFPNMTAGELHDELSLLCADAMIEAMDKLEHNKLRLFPQEQKGIVYAKKISKSETRVDFTKSAEVVHNHIRALSPVPGGWFKMLIGSKLERIKLLESELVDGVGKPGEIINSDFTIACGKGAVRIMRLQRSSGHSPLHVKDFLLGCPIRVGSIIDS</sequence>
<reference evidence="8" key="1">
    <citation type="submission" date="2019-02" db="EMBL/GenBank/DDBJ databases">
        <title>A novel Candidatus Liberibacter species associated with the New Zealand native fuchsia psyllid, Ctenarytaina fuchsiae.</title>
        <authorList>
            <person name="Thompson S.M."/>
            <person name="Jorgensen N."/>
            <person name="David C."/>
            <person name="Bulman S.R."/>
            <person name="Smith G.R."/>
        </authorList>
    </citation>
    <scope>NUCLEOTIDE SEQUENCE</scope>
    <source>
        <strain evidence="8">Oxford</strain>
    </source>
</reference>
<dbReference type="Gene3D" id="3.40.50.12230">
    <property type="match status" value="1"/>
</dbReference>
<evidence type="ECO:0000256" key="5">
    <source>
        <dbReference type="HAMAP-Rule" id="MF_00182"/>
    </source>
</evidence>
<evidence type="ECO:0000259" key="7">
    <source>
        <dbReference type="Pfam" id="PF02911"/>
    </source>
</evidence>
<organism evidence="8 9">
    <name type="scientific">Candidatus Liberibacter ctenarytainae</name>
    <dbReference type="NCBI Taxonomy" id="2020335"/>
    <lineage>
        <taxon>Bacteria</taxon>
        <taxon>Pseudomonadati</taxon>
        <taxon>Pseudomonadota</taxon>
        <taxon>Alphaproteobacteria</taxon>
        <taxon>Hyphomicrobiales</taxon>
        <taxon>Rhizobiaceae</taxon>
        <taxon>Liberibacter</taxon>
    </lineage>
</organism>
<dbReference type="InterPro" id="IPR011034">
    <property type="entry name" value="Formyl_transferase-like_C_sf"/>
</dbReference>
<dbReference type="InterPro" id="IPR041711">
    <property type="entry name" value="Met-tRNA-FMT_N"/>
</dbReference>
<name>A0A937DLG9_9HYPH</name>
<dbReference type="NCBIfam" id="TIGR00460">
    <property type="entry name" value="fmt"/>
    <property type="match status" value="1"/>
</dbReference>
<dbReference type="Pfam" id="PF00551">
    <property type="entry name" value="Formyl_trans_N"/>
    <property type="match status" value="1"/>
</dbReference>
<dbReference type="InterPro" id="IPR005793">
    <property type="entry name" value="Formyl_trans_C"/>
</dbReference>
<keyword evidence="4 5" id="KW-0648">Protein biosynthesis</keyword>
<gene>
    <name evidence="5" type="primary">fmt</name>
    <name evidence="8" type="ORF">EU981_03935</name>
</gene>
<dbReference type="InterPro" id="IPR044135">
    <property type="entry name" value="Met-tRNA-FMT_C"/>
</dbReference>
<feature type="domain" description="Formyl transferase N-terminal" evidence="6">
    <location>
        <begin position="5"/>
        <end position="181"/>
    </location>
</feature>
<dbReference type="PANTHER" id="PTHR11138:SF5">
    <property type="entry name" value="METHIONYL-TRNA FORMYLTRANSFERASE, MITOCHONDRIAL"/>
    <property type="match status" value="1"/>
</dbReference>
<evidence type="ECO:0000256" key="4">
    <source>
        <dbReference type="ARBA" id="ARBA00022917"/>
    </source>
</evidence>
<dbReference type="SUPFAM" id="SSF50486">
    <property type="entry name" value="FMT C-terminal domain-like"/>
    <property type="match status" value="1"/>
</dbReference>
<dbReference type="GO" id="GO:0005829">
    <property type="term" value="C:cytosol"/>
    <property type="evidence" value="ECO:0007669"/>
    <property type="project" value="TreeGrafter"/>
</dbReference>
<comment type="function">
    <text evidence="5">Attaches a formyl group to the free amino group of methionyl-tRNA(fMet). The formyl group appears to play a dual role in the initiator identity of N-formylmethionyl-tRNA by promoting its recognition by IF2 and preventing the misappropriation of this tRNA by the elongation apparatus.</text>
</comment>
<evidence type="ECO:0000313" key="8">
    <source>
        <dbReference type="EMBL" id="MBL0849208.1"/>
    </source>
</evidence>
<evidence type="ECO:0000256" key="1">
    <source>
        <dbReference type="ARBA" id="ARBA00010699"/>
    </source>
</evidence>
<feature type="domain" description="Formyl transferase C-terminal" evidence="7">
    <location>
        <begin position="205"/>
        <end position="301"/>
    </location>
</feature>
<dbReference type="InterPro" id="IPR005794">
    <property type="entry name" value="Fmt"/>
</dbReference>
<keyword evidence="3 5" id="KW-0808">Transferase</keyword>
<evidence type="ECO:0000256" key="2">
    <source>
        <dbReference type="ARBA" id="ARBA00012261"/>
    </source>
</evidence>
<dbReference type="CDD" id="cd08646">
    <property type="entry name" value="FMT_core_Met-tRNA-FMT_N"/>
    <property type="match status" value="1"/>
</dbReference>
<evidence type="ECO:0000313" key="9">
    <source>
        <dbReference type="Proteomes" id="UP000736856"/>
    </source>
</evidence>
<dbReference type="CDD" id="cd08704">
    <property type="entry name" value="Met_tRNA_FMT_C"/>
    <property type="match status" value="1"/>
</dbReference>
<dbReference type="GO" id="GO:0004479">
    <property type="term" value="F:methionyl-tRNA formyltransferase activity"/>
    <property type="evidence" value="ECO:0007669"/>
    <property type="project" value="UniProtKB-UniRule"/>
</dbReference>
<dbReference type="EC" id="2.1.2.9" evidence="2 5"/>
<dbReference type="HAMAP" id="MF_00182">
    <property type="entry name" value="Formyl_trans"/>
    <property type="match status" value="1"/>
</dbReference>
<dbReference type="EMBL" id="SEOL01000007">
    <property type="protein sequence ID" value="MBL0849208.1"/>
    <property type="molecule type" value="Genomic_DNA"/>
</dbReference>
<evidence type="ECO:0000256" key="3">
    <source>
        <dbReference type="ARBA" id="ARBA00022679"/>
    </source>
</evidence>
<dbReference type="SUPFAM" id="SSF53328">
    <property type="entry name" value="Formyltransferase"/>
    <property type="match status" value="1"/>
</dbReference>